<protein>
    <recommendedName>
        <fullName evidence="4">ShKT domain-containing protein</fullName>
    </recommendedName>
</protein>
<dbReference type="InterPro" id="IPR030895">
    <property type="entry name" value="T5SS_PEPC_rpt"/>
</dbReference>
<organism evidence="2 3">
    <name type="scientific">Pseudo-nitzschia multistriata</name>
    <dbReference type="NCBI Taxonomy" id="183589"/>
    <lineage>
        <taxon>Eukaryota</taxon>
        <taxon>Sar</taxon>
        <taxon>Stramenopiles</taxon>
        <taxon>Ochrophyta</taxon>
        <taxon>Bacillariophyta</taxon>
        <taxon>Bacillariophyceae</taxon>
        <taxon>Bacillariophycidae</taxon>
        <taxon>Bacillariales</taxon>
        <taxon>Bacillariaceae</taxon>
        <taxon>Pseudo-nitzschia</taxon>
    </lineage>
</organism>
<dbReference type="NCBIfam" id="TIGR04393">
    <property type="entry name" value="rpt_T5SS_PEPC"/>
    <property type="match status" value="1"/>
</dbReference>
<keyword evidence="3" id="KW-1185">Reference proteome</keyword>
<evidence type="ECO:0000313" key="3">
    <source>
        <dbReference type="Proteomes" id="UP000291116"/>
    </source>
</evidence>
<accession>A0A448Z7N2</accession>
<sequence length="345" mass="37095">MMQRYFLIIASTILSALICVDIAVVDARELFESFNGRIGPDSSSWFEPSLWNGKGKVPTQNDAVVFDESDTYAAIDKKDIVASVSELIIGRSASSDSIGSVQLDLLSQTKLAVQQDMTIGELEGSDGSVYVDDNASIAVEGSLTVGSGGNGLLVLAKKASIRTGNLSVRGDNSGGGSKIVMGVASTLTVAGDKRTMVNEMIENGLIVKETMDSTATLKVGTTDGNTVVTVATEPPEPPISCENRGLKYRNQGRKNCKWVAKKKNKRCKLSWKKEKLSAWCPGSCNKSCIDDGDGNNPCADGTLKYKNIKKKNCRWVKRLTRSRCKLQVSDGVKVSEICKKTCGKC</sequence>
<evidence type="ECO:0000313" key="2">
    <source>
        <dbReference type="EMBL" id="VEU38043.1"/>
    </source>
</evidence>
<dbReference type="AlphaFoldDB" id="A0A448Z7N2"/>
<evidence type="ECO:0008006" key="4">
    <source>
        <dbReference type="Google" id="ProtNLM"/>
    </source>
</evidence>
<evidence type="ECO:0000256" key="1">
    <source>
        <dbReference type="SAM" id="SignalP"/>
    </source>
</evidence>
<dbReference type="OrthoDB" id="54393at2759"/>
<feature type="chain" id="PRO_5019030170" description="ShKT domain-containing protein" evidence="1">
    <location>
        <begin position="28"/>
        <end position="345"/>
    </location>
</feature>
<proteinExistence type="predicted"/>
<feature type="signal peptide" evidence="1">
    <location>
        <begin position="1"/>
        <end position="27"/>
    </location>
</feature>
<name>A0A448Z7N2_9STRA</name>
<reference evidence="2 3" key="1">
    <citation type="submission" date="2019-01" db="EMBL/GenBank/DDBJ databases">
        <authorList>
            <person name="Ferrante I. M."/>
        </authorList>
    </citation>
    <scope>NUCLEOTIDE SEQUENCE [LARGE SCALE GENOMIC DNA]</scope>
    <source>
        <strain evidence="2 3">B856</strain>
    </source>
</reference>
<keyword evidence="1" id="KW-0732">Signal</keyword>
<dbReference type="Proteomes" id="UP000291116">
    <property type="component" value="Unassembled WGS sequence"/>
</dbReference>
<dbReference type="EMBL" id="CAACVS010000150">
    <property type="protein sequence ID" value="VEU38043.1"/>
    <property type="molecule type" value="Genomic_DNA"/>
</dbReference>
<gene>
    <name evidence="2" type="ORF">PSNMU_V1.4_AUG-EV-PASAV3_0048540</name>
</gene>